<sequence>MQSGAGRTRAPGTRATSTSRLRPRPHPRCDRDATVLWDDDLTPAVLQDGDGASITTLLRVLRFSAERWGVTADDAWWAYGAGVATLDVPRDTAEFLARPLAVHQRRLRTP</sequence>
<evidence type="ECO:0000313" key="2">
    <source>
        <dbReference type="EMBL" id="BBJ45077.1"/>
    </source>
</evidence>
<accession>A0A499VFZ0</accession>
<evidence type="ECO:0000313" key="3">
    <source>
        <dbReference type="Proteomes" id="UP000463951"/>
    </source>
</evidence>
<feature type="region of interest" description="Disordered" evidence="1">
    <location>
        <begin position="1"/>
        <end position="32"/>
    </location>
</feature>
<evidence type="ECO:0000256" key="1">
    <source>
        <dbReference type="SAM" id="MobiDB-lite"/>
    </source>
</evidence>
<dbReference type="EMBL" id="AP019620">
    <property type="protein sequence ID" value="BBJ45077.1"/>
    <property type="molecule type" value="Genomic_DNA"/>
</dbReference>
<proteinExistence type="predicted"/>
<dbReference type="AlphaFoldDB" id="A0A499VFZ0"/>
<gene>
    <name evidence="2" type="ORF">SSPO_077950</name>
</gene>
<name>A0A499VFZ0_9ACTN</name>
<dbReference type="Proteomes" id="UP000463951">
    <property type="component" value="Chromosome"/>
</dbReference>
<organism evidence="2 3">
    <name type="scientific">Streptomyces antimycoticus</name>
    <dbReference type="NCBI Taxonomy" id="68175"/>
    <lineage>
        <taxon>Bacteria</taxon>
        <taxon>Bacillati</taxon>
        <taxon>Actinomycetota</taxon>
        <taxon>Actinomycetes</taxon>
        <taxon>Kitasatosporales</taxon>
        <taxon>Streptomycetaceae</taxon>
        <taxon>Streptomyces</taxon>
        <taxon>Streptomyces violaceusniger group</taxon>
    </lineage>
</organism>
<protein>
    <submittedName>
        <fullName evidence="2">Uncharacterized protein</fullName>
    </submittedName>
</protein>
<reference evidence="2 3" key="1">
    <citation type="journal article" date="2020" name="Int. J. Syst. Evol. Microbiol.">
        <title>Reclassification of Streptomyces castelarensis and Streptomyces sporoclivatus as later heterotypic synonyms of Streptomyces antimycoticus.</title>
        <authorList>
            <person name="Komaki H."/>
            <person name="Tamura T."/>
        </authorList>
    </citation>
    <scope>NUCLEOTIDE SEQUENCE [LARGE SCALE GENOMIC DNA]</scope>
    <source>
        <strain evidence="2 3">NBRC 100767</strain>
    </source>
</reference>